<evidence type="ECO:0000313" key="2">
    <source>
        <dbReference type="Proteomes" id="UP001183410"/>
    </source>
</evidence>
<dbReference type="Proteomes" id="UP001183410">
    <property type="component" value="Unassembled WGS sequence"/>
</dbReference>
<name>A0ABU2JNZ6_9ACTN</name>
<gene>
    <name evidence="1" type="ORF">RM844_10475</name>
</gene>
<evidence type="ECO:0000313" key="1">
    <source>
        <dbReference type="EMBL" id="MDT0266718.1"/>
    </source>
</evidence>
<protein>
    <submittedName>
        <fullName evidence="1">Uncharacterized protein</fullName>
    </submittedName>
</protein>
<reference evidence="2" key="1">
    <citation type="submission" date="2023-07" db="EMBL/GenBank/DDBJ databases">
        <title>30 novel species of actinomycetes from the DSMZ collection.</title>
        <authorList>
            <person name="Nouioui I."/>
        </authorList>
    </citation>
    <scope>NUCLEOTIDE SEQUENCE [LARGE SCALE GENOMIC DNA]</scope>
    <source>
        <strain evidence="2">DSM 44915</strain>
    </source>
</reference>
<keyword evidence="2" id="KW-1185">Reference proteome</keyword>
<comment type="caution">
    <text evidence="1">The sequence shown here is derived from an EMBL/GenBank/DDBJ whole genome shotgun (WGS) entry which is preliminary data.</text>
</comment>
<dbReference type="RefSeq" id="WP_311666755.1">
    <property type="nucleotide sequence ID" value="NZ_JAVREO010000005.1"/>
</dbReference>
<sequence>MSRALTMKGTRHDSRVVLPEGAPQPLRWQVEFTDDSGTTRTVGYPERLLPPGGVPAYLAARGSGARSFVLWADQDRGERLLTLVTTSAAGGVATYQVLGPRGEVLGTFVRAKALRGRGIRTHWTVTPAGGPSAVGFKGRILWWCVWWPLMPVQALVVVASLLSGGGDVARGPRRVIWRAAGKSPLEFRSGGDRLLLHAPEWDWRLGAALAVLLRSYESWVGVSWDADKK</sequence>
<proteinExistence type="predicted"/>
<organism evidence="1 2">
    <name type="scientific">Streptomyces chisholmiae</name>
    <dbReference type="NCBI Taxonomy" id="3075540"/>
    <lineage>
        <taxon>Bacteria</taxon>
        <taxon>Bacillati</taxon>
        <taxon>Actinomycetota</taxon>
        <taxon>Actinomycetes</taxon>
        <taxon>Kitasatosporales</taxon>
        <taxon>Streptomycetaceae</taxon>
        <taxon>Streptomyces</taxon>
    </lineage>
</organism>
<dbReference type="EMBL" id="JAVREO010000005">
    <property type="protein sequence ID" value="MDT0266718.1"/>
    <property type="molecule type" value="Genomic_DNA"/>
</dbReference>
<accession>A0ABU2JNZ6</accession>